<dbReference type="PANTHER" id="PTHR31379:SF1">
    <property type="entry name" value="F-BOX C PROTEIN-RELATED"/>
    <property type="match status" value="1"/>
</dbReference>
<evidence type="ECO:0008006" key="3">
    <source>
        <dbReference type="Google" id="ProtNLM"/>
    </source>
</evidence>
<dbReference type="EMBL" id="DS268437">
    <property type="protein sequence ID" value="EFO99106.1"/>
    <property type="molecule type" value="Genomic_DNA"/>
</dbReference>
<protein>
    <recommendedName>
        <fullName evidence="3">F-box associated domain-containing protein</fullName>
    </recommendedName>
</protein>
<reference evidence="1" key="1">
    <citation type="submission" date="2007-07" db="EMBL/GenBank/DDBJ databases">
        <title>PCAP assembly of the Caenorhabditis remanei genome.</title>
        <authorList>
            <consortium name="The Caenorhabditis remanei Sequencing Consortium"/>
            <person name="Wilson R.K."/>
        </authorList>
    </citation>
    <scope>NUCLEOTIDE SEQUENCE [LARGE SCALE GENOMIC DNA]</scope>
    <source>
        <strain evidence="1">PB4641</strain>
    </source>
</reference>
<accession>E3MDT8</accession>
<dbReference type="PANTHER" id="PTHR31379">
    <property type="entry name" value="F-BOX C PROTEIN-RELATED-RELATED"/>
    <property type="match status" value="1"/>
</dbReference>
<dbReference type="Proteomes" id="UP000008281">
    <property type="component" value="Unassembled WGS sequence"/>
</dbReference>
<dbReference type="AlphaFoldDB" id="E3MDT8"/>
<dbReference type="InterPro" id="IPR021942">
    <property type="entry name" value="DUF3557"/>
</dbReference>
<proteinExistence type="predicted"/>
<dbReference type="Pfam" id="PF12078">
    <property type="entry name" value="DUF3557"/>
    <property type="match status" value="1"/>
</dbReference>
<evidence type="ECO:0000313" key="1">
    <source>
        <dbReference type="EMBL" id="EFO99106.1"/>
    </source>
</evidence>
<name>E3MDT8_CAERE</name>
<dbReference type="HOGENOM" id="CLU_042576_3_1_1"/>
<keyword evidence="2" id="KW-1185">Reference proteome</keyword>
<organism evidence="2">
    <name type="scientific">Caenorhabditis remanei</name>
    <name type="common">Caenorhabditis vulgaris</name>
    <dbReference type="NCBI Taxonomy" id="31234"/>
    <lineage>
        <taxon>Eukaryota</taxon>
        <taxon>Metazoa</taxon>
        <taxon>Ecdysozoa</taxon>
        <taxon>Nematoda</taxon>
        <taxon>Chromadorea</taxon>
        <taxon>Rhabditida</taxon>
        <taxon>Rhabditina</taxon>
        <taxon>Rhabditomorpha</taxon>
        <taxon>Rhabditoidea</taxon>
        <taxon>Rhabditidae</taxon>
        <taxon>Peloderinae</taxon>
        <taxon>Caenorhabditis</taxon>
    </lineage>
</organism>
<dbReference type="InParanoid" id="E3MDT8"/>
<dbReference type="RefSeq" id="XP_003105698.2">
    <property type="nucleotide sequence ID" value="XM_003105650.2"/>
</dbReference>
<dbReference type="CTD" id="9807055"/>
<dbReference type="GeneID" id="9807055"/>
<gene>
    <name evidence="1" type="ORF">CRE_17973</name>
</gene>
<evidence type="ECO:0000313" key="2">
    <source>
        <dbReference type="Proteomes" id="UP000008281"/>
    </source>
</evidence>
<dbReference type="KEGG" id="crq:GCK72_008024"/>
<sequence length="279" mass="32919">MPVGLSYPGLRCILEYLDAVKRIHIASRCAVLQRCKKSVPLRLNYLCIGSELRLDYCLIWLSYEMELEFNDTRRTRVQTRDEPRSVLHAVSVPQNLDHQTVNEKINQYYLGGRTSVYVKRLDIFGSASTLAWSVDSMFKITELNAEDNYFEDFLPIIDPISFPLKSLQTKTAGLHTYDHPVFRSAEALSFNLFEEHSETEIICLHKLPCKTILFEYDLEWINIVRMIRYWMENPKEIGTKYIFVEYNRKLVYNELLHIKREFEGIRHDLNYERPNTFGT</sequence>